<name>A0AAQ3UR80_PASNO</name>
<feature type="compositionally biased region" description="Basic and acidic residues" evidence="1">
    <location>
        <begin position="1"/>
        <end position="11"/>
    </location>
</feature>
<organism evidence="2 3">
    <name type="scientific">Paspalum notatum var. saurae</name>
    <dbReference type="NCBI Taxonomy" id="547442"/>
    <lineage>
        <taxon>Eukaryota</taxon>
        <taxon>Viridiplantae</taxon>
        <taxon>Streptophyta</taxon>
        <taxon>Embryophyta</taxon>
        <taxon>Tracheophyta</taxon>
        <taxon>Spermatophyta</taxon>
        <taxon>Magnoliopsida</taxon>
        <taxon>Liliopsida</taxon>
        <taxon>Poales</taxon>
        <taxon>Poaceae</taxon>
        <taxon>PACMAD clade</taxon>
        <taxon>Panicoideae</taxon>
        <taxon>Andropogonodae</taxon>
        <taxon>Paspaleae</taxon>
        <taxon>Paspalinae</taxon>
        <taxon>Paspalum</taxon>
    </lineage>
</organism>
<dbReference type="Proteomes" id="UP001341281">
    <property type="component" value="Chromosome 10"/>
</dbReference>
<evidence type="ECO:0000313" key="3">
    <source>
        <dbReference type="Proteomes" id="UP001341281"/>
    </source>
</evidence>
<protein>
    <submittedName>
        <fullName evidence="2">Uncharacterized protein</fullName>
    </submittedName>
</protein>
<reference evidence="2 3" key="1">
    <citation type="submission" date="2024-02" db="EMBL/GenBank/DDBJ databases">
        <title>High-quality chromosome-scale genome assembly of Pensacola bahiagrass (Paspalum notatum Flugge var. saurae).</title>
        <authorList>
            <person name="Vega J.M."/>
            <person name="Podio M."/>
            <person name="Orjuela J."/>
            <person name="Siena L.A."/>
            <person name="Pessino S.C."/>
            <person name="Combes M.C."/>
            <person name="Mariac C."/>
            <person name="Albertini E."/>
            <person name="Pupilli F."/>
            <person name="Ortiz J.P.A."/>
            <person name="Leblanc O."/>
        </authorList>
    </citation>
    <scope>NUCLEOTIDE SEQUENCE [LARGE SCALE GENOMIC DNA]</scope>
    <source>
        <strain evidence="2">R1</strain>
        <tissue evidence="2">Leaf</tissue>
    </source>
</reference>
<feature type="compositionally biased region" description="Basic and acidic residues" evidence="1">
    <location>
        <begin position="22"/>
        <end position="31"/>
    </location>
</feature>
<accession>A0AAQ3UR80</accession>
<dbReference type="AlphaFoldDB" id="A0AAQ3UR80"/>
<evidence type="ECO:0000256" key="1">
    <source>
        <dbReference type="SAM" id="MobiDB-lite"/>
    </source>
</evidence>
<evidence type="ECO:0000313" key="2">
    <source>
        <dbReference type="EMBL" id="WVZ96736.1"/>
    </source>
</evidence>
<sequence length="79" mass="8936">MDLMERPHRADFLFVEDGQSNGKDDTGKEQKPAGPKNDQPAIKQPKPGARTTIRTRGLPEDCSMPGRTERSWRNRCTIL</sequence>
<proteinExistence type="predicted"/>
<gene>
    <name evidence="2" type="ORF">U9M48_042337</name>
</gene>
<dbReference type="EMBL" id="CP144754">
    <property type="protein sequence ID" value="WVZ96736.1"/>
    <property type="molecule type" value="Genomic_DNA"/>
</dbReference>
<keyword evidence="3" id="KW-1185">Reference proteome</keyword>
<feature type="region of interest" description="Disordered" evidence="1">
    <location>
        <begin position="1"/>
        <end position="79"/>
    </location>
</feature>